<dbReference type="EMBL" id="NRRV01000008">
    <property type="protein sequence ID" value="MBK1630100.1"/>
    <property type="molecule type" value="Genomic_DNA"/>
</dbReference>
<evidence type="ECO:0000313" key="3">
    <source>
        <dbReference type="Proteomes" id="UP000748752"/>
    </source>
</evidence>
<keyword evidence="1" id="KW-0732">Signal</keyword>
<dbReference type="Proteomes" id="UP000748752">
    <property type="component" value="Unassembled WGS sequence"/>
</dbReference>
<accession>A0ABS1CE07</accession>
<proteinExistence type="predicted"/>
<dbReference type="RefSeq" id="WP_200234616.1">
    <property type="nucleotide sequence ID" value="NZ_NRRV01000008.1"/>
</dbReference>
<organism evidence="2 3">
    <name type="scientific">Thiohalocapsa halophila</name>
    <dbReference type="NCBI Taxonomy" id="69359"/>
    <lineage>
        <taxon>Bacteria</taxon>
        <taxon>Pseudomonadati</taxon>
        <taxon>Pseudomonadota</taxon>
        <taxon>Gammaproteobacteria</taxon>
        <taxon>Chromatiales</taxon>
        <taxon>Chromatiaceae</taxon>
        <taxon>Thiohalocapsa</taxon>
    </lineage>
</organism>
<gene>
    <name evidence="2" type="ORF">CKO31_04960</name>
</gene>
<sequence length="96" mass="10229">MHKPAHLAPTLPLLPAVLSAALLLPGCGDGNSEQAGQPIEMPATPDQLQKLDRVVERFPEVAPLAEQARADGTVTEQEIIDVLAEAERVKAARDDD</sequence>
<feature type="chain" id="PRO_5047367517" evidence="1">
    <location>
        <begin position="21"/>
        <end position="96"/>
    </location>
</feature>
<keyword evidence="3" id="KW-1185">Reference proteome</keyword>
<reference evidence="2 3" key="1">
    <citation type="journal article" date="2020" name="Microorganisms">
        <title>Osmotic Adaptation and Compatible Solute Biosynthesis of Phototrophic Bacteria as Revealed from Genome Analyses.</title>
        <authorList>
            <person name="Imhoff J.F."/>
            <person name="Rahn T."/>
            <person name="Kunzel S."/>
            <person name="Keller A."/>
            <person name="Neulinger S.C."/>
        </authorList>
    </citation>
    <scope>NUCLEOTIDE SEQUENCE [LARGE SCALE GENOMIC DNA]</scope>
    <source>
        <strain evidence="2 3">DSM 6210</strain>
    </source>
</reference>
<name>A0ABS1CE07_9GAMM</name>
<protein>
    <submittedName>
        <fullName evidence="2">Uncharacterized protein</fullName>
    </submittedName>
</protein>
<comment type="caution">
    <text evidence="2">The sequence shown here is derived from an EMBL/GenBank/DDBJ whole genome shotgun (WGS) entry which is preliminary data.</text>
</comment>
<evidence type="ECO:0000256" key="1">
    <source>
        <dbReference type="SAM" id="SignalP"/>
    </source>
</evidence>
<feature type="signal peptide" evidence="1">
    <location>
        <begin position="1"/>
        <end position="20"/>
    </location>
</feature>
<evidence type="ECO:0000313" key="2">
    <source>
        <dbReference type="EMBL" id="MBK1630100.1"/>
    </source>
</evidence>